<dbReference type="Pfam" id="PF01709">
    <property type="entry name" value="Transcrip_reg"/>
    <property type="match status" value="1"/>
</dbReference>
<feature type="domain" description="TACO1/YebC-like N-terminal" evidence="4">
    <location>
        <begin position="29"/>
        <end position="96"/>
    </location>
</feature>
<protein>
    <submittedName>
        <fullName evidence="6">Translational activator of cytochrome c oxidase 1</fullName>
    </submittedName>
</protein>
<dbReference type="Gene3D" id="3.30.70.980">
    <property type="match status" value="2"/>
</dbReference>
<comment type="similarity">
    <text evidence="2">Belongs to the TACO1 family.</text>
</comment>
<name>A0A8B8GBQ3_9HEMI</name>
<dbReference type="GO" id="GO:0005739">
    <property type="term" value="C:mitochondrion"/>
    <property type="evidence" value="ECO:0007669"/>
    <property type="project" value="UniProtKB-SubCell"/>
</dbReference>
<dbReference type="InterPro" id="IPR029072">
    <property type="entry name" value="YebC-like"/>
</dbReference>
<dbReference type="SUPFAM" id="SSF75625">
    <property type="entry name" value="YebC-like"/>
    <property type="match status" value="1"/>
</dbReference>
<dbReference type="GeneID" id="112690371"/>
<dbReference type="FunFam" id="1.10.10.200:FF:000002">
    <property type="entry name" value="Probable transcriptional regulatory protein CLM62_37755"/>
    <property type="match status" value="1"/>
</dbReference>
<comment type="subcellular location">
    <subcellularLocation>
        <location evidence="1">Mitochondrion</location>
    </subcellularLocation>
</comment>
<dbReference type="InterPro" id="IPR048300">
    <property type="entry name" value="TACO1_YebC-like_2nd/3rd_dom"/>
</dbReference>
<proteinExistence type="inferred from homology"/>
<dbReference type="RefSeq" id="XP_025420162.1">
    <property type="nucleotide sequence ID" value="XM_025564377.1"/>
</dbReference>
<dbReference type="PANTHER" id="PTHR12532">
    <property type="entry name" value="TRANSLATIONAL ACTIVATOR OF CYTOCHROME C OXIDASE 1"/>
    <property type="match status" value="1"/>
</dbReference>
<evidence type="ECO:0000259" key="4">
    <source>
        <dbReference type="Pfam" id="PF20772"/>
    </source>
</evidence>
<dbReference type="InterPro" id="IPR026564">
    <property type="entry name" value="Transcrip_reg_TACO1-like_dom3"/>
</dbReference>
<keyword evidence="5" id="KW-1185">Reference proteome</keyword>
<gene>
    <name evidence="6" type="primary">LOC112690371</name>
</gene>
<dbReference type="InterPro" id="IPR017856">
    <property type="entry name" value="Integrase-like_N"/>
</dbReference>
<dbReference type="InterPro" id="IPR002876">
    <property type="entry name" value="Transcrip_reg_TACO1-like"/>
</dbReference>
<dbReference type="PANTHER" id="PTHR12532:SF0">
    <property type="entry name" value="TRANSLATIONAL ACTIVATOR OF CYTOCHROME C OXIDASE 1"/>
    <property type="match status" value="1"/>
</dbReference>
<accession>A0A8B8GBQ3</accession>
<dbReference type="InterPro" id="IPR049083">
    <property type="entry name" value="TACO1_YebC_N"/>
</dbReference>
<evidence type="ECO:0000313" key="5">
    <source>
        <dbReference type="Proteomes" id="UP000694846"/>
    </source>
</evidence>
<feature type="domain" description="TACO1/YebC-like second and third" evidence="3">
    <location>
        <begin position="104"/>
        <end position="265"/>
    </location>
</feature>
<dbReference type="Proteomes" id="UP000694846">
    <property type="component" value="Unplaced"/>
</dbReference>
<dbReference type="AlphaFoldDB" id="A0A8B8GBQ3"/>
<dbReference type="Pfam" id="PF20772">
    <property type="entry name" value="TACO1_YebC_N"/>
    <property type="match status" value="1"/>
</dbReference>
<sequence length="266" mass="30496">MYKSLFFKINDLCRVAQSNIVLRRNAGHSKWSNIKHTKGAMDQQKALTFARFSRQMKLAIREQNDPNPDTNYKLASIIEMAKKNSMPKDTILNAIKIHSSSKAEPIWFEIKGPRGSIFLIQALTENPRLMKQNLNTLIRKSGFSYCDSGAKHLFIHKGIIIAKPSQDIKNADDECIEHAINAGAEEVEIIDDDLKPGYFKFVCDPNIINKVQTNLEKFKYDVIHAEEEHLAIQKVSLNELEYEHITKFINQVEALQDVIHVYDNLN</sequence>
<evidence type="ECO:0000256" key="1">
    <source>
        <dbReference type="ARBA" id="ARBA00004173"/>
    </source>
</evidence>
<evidence type="ECO:0000259" key="3">
    <source>
        <dbReference type="Pfam" id="PF01709"/>
    </source>
</evidence>
<dbReference type="Gene3D" id="1.10.10.200">
    <property type="match status" value="1"/>
</dbReference>
<evidence type="ECO:0000313" key="6">
    <source>
        <dbReference type="RefSeq" id="XP_025420162.1"/>
    </source>
</evidence>
<evidence type="ECO:0000256" key="2">
    <source>
        <dbReference type="ARBA" id="ARBA00008724"/>
    </source>
</evidence>
<dbReference type="OrthoDB" id="2017544at2759"/>
<organism evidence="5 6">
    <name type="scientific">Sipha flava</name>
    <name type="common">yellow sugarcane aphid</name>
    <dbReference type="NCBI Taxonomy" id="143950"/>
    <lineage>
        <taxon>Eukaryota</taxon>
        <taxon>Metazoa</taxon>
        <taxon>Ecdysozoa</taxon>
        <taxon>Arthropoda</taxon>
        <taxon>Hexapoda</taxon>
        <taxon>Insecta</taxon>
        <taxon>Pterygota</taxon>
        <taxon>Neoptera</taxon>
        <taxon>Paraneoptera</taxon>
        <taxon>Hemiptera</taxon>
        <taxon>Sternorrhyncha</taxon>
        <taxon>Aphidomorpha</taxon>
        <taxon>Aphidoidea</taxon>
        <taxon>Aphididae</taxon>
        <taxon>Sipha</taxon>
    </lineage>
</organism>
<reference evidence="6" key="1">
    <citation type="submission" date="2025-08" db="UniProtKB">
        <authorList>
            <consortium name="RefSeq"/>
        </authorList>
    </citation>
    <scope>IDENTIFICATION</scope>
    <source>
        <tissue evidence="6">Whole body</tissue>
    </source>
</reference>